<dbReference type="InterPro" id="IPR041575">
    <property type="entry name" value="Rubredoxin_C"/>
</dbReference>
<dbReference type="PANTHER" id="PTHR43429:SF3">
    <property type="entry name" value="NITRITE REDUCTASE [NAD(P)H]"/>
    <property type="match status" value="1"/>
</dbReference>
<dbReference type="Gene3D" id="3.50.50.60">
    <property type="entry name" value="FAD/NAD(P)-binding domain"/>
    <property type="match status" value="2"/>
</dbReference>
<keyword evidence="6" id="KW-0560">Oxidoreductase</keyword>
<reference evidence="6 7" key="1">
    <citation type="journal article" date="2012" name="PLoS ONE">
        <title>The purine-utilizing bacterium Clostridium acidurici 9a: a genome-guided metabolic reconsideration.</title>
        <authorList>
            <person name="Hartwich K."/>
            <person name="Poehlein A."/>
            <person name="Daniel R."/>
        </authorList>
    </citation>
    <scope>NUCLEOTIDE SEQUENCE [LARGE SCALE GENOMIC DNA]</scope>
    <source>
        <strain evidence="7">ATCC 7906 / DSM 604 / BCRC 14475 / CIP 104303 / KCTC 5404 / NCIMB 10678 / 9a</strain>
    </source>
</reference>
<dbReference type="InterPro" id="IPR036188">
    <property type="entry name" value="FAD/NAD-bd_sf"/>
</dbReference>
<keyword evidence="7" id="KW-1185">Reference proteome</keyword>
<dbReference type="InterPro" id="IPR016156">
    <property type="entry name" value="FAD/NAD-linked_Rdtase_dimer_sf"/>
</dbReference>
<comment type="cofactor">
    <cofactor evidence="1">
        <name>FAD</name>
        <dbReference type="ChEBI" id="CHEBI:57692"/>
    </cofactor>
</comment>
<protein>
    <submittedName>
        <fullName evidence="6">FAD-dependent pyridine nucleotide-disulfide oxidoreductase</fullName>
        <ecNumber evidence="6">1.7.1.-</ecNumber>
    </submittedName>
</protein>
<dbReference type="InterPro" id="IPR023753">
    <property type="entry name" value="FAD/NAD-binding_dom"/>
</dbReference>
<dbReference type="SUPFAM" id="SSF51905">
    <property type="entry name" value="FAD/NAD(P)-binding domain"/>
    <property type="match status" value="2"/>
</dbReference>
<organism evidence="6 7">
    <name type="scientific">Gottschalkia acidurici (strain ATCC 7906 / DSM 604 / BCRC 14475 / CIP 104303 / KCTC 5404 / NCIMB 10678 / 9a)</name>
    <name type="common">Clostridium acidurici</name>
    <dbReference type="NCBI Taxonomy" id="1128398"/>
    <lineage>
        <taxon>Bacteria</taxon>
        <taxon>Bacillati</taxon>
        <taxon>Bacillota</taxon>
        <taxon>Tissierellia</taxon>
        <taxon>Tissierellales</taxon>
        <taxon>Gottschalkiaceae</taxon>
        <taxon>Gottschalkia</taxon>
    </lineage>
</organism>
<sequence length="401" mass="44569">MTIKKRYLIIGNGVAGLSAAEVIRKKDEGGSITIITDEKYLTYYRIRLSEGISKTFTDKELFVRDENWYKERKIDVLLEKKVENIDTENKNISLMDGETIDYDKLLIATGSQSFIPPIKGNDKQGVFSLRTIDDLEKIKKYFEKCNSITVLGGGLLGLEAAWAIKSLGKEVNVVEFFPQLLPRQLDEKMSEEFGDILKKSGLNLYLGVSTEEIIGESSVSALKLSDGTELKTDAVLISAGVRPRIDVVKETNIKYEKGIQVDRYMSTNVNDIYAAGDVVEINGMVIGLWGISSEQGKIAGENMTGGNKEYSLTELATLLRIGSNSLFSTGNVKEYDDICEEIDADKNAHYKLCVTNNKVTGGIILNDINKTPKIKKAIENETDISKQLEKKMSVTEILESL</sequence>
<dbReference type="Pfam" id="PF07992">
    <property type="entry name" value="Pyr_redox_2"/>
    <property type="match status" value="1"/>
</dbReference>
<dbReference type="GO" id="GO:0016491">
    <property type="term" value="F:oxidoreductase activity"/>
    <property type="evidence" value="ECO:0007669"/>
    <property type="project" value="UniProtKB-KW"/>
</dbReference>
<dbReference type="eggNOG" id="COG1251">
    <property type="taxonomic scope" value="Bacteria"/>
</dbReference>
<feature type="domain" description="FAD/NAD(P)-binding" evidence="4">
    <location>
        <begin position="6"/>
        <end position="296"/>
    </location>
</feature>
<dbReference type="EMBL" id="CP003326">
    <property type="protein sequence ID" value="AFS78791.1"/>
    <property type="molecule type" value="Genomic_DNA"/>
</dbReference>
<evidence type="ECO:0000259" key="5">
    <source>
        <dbReference type="Pfam" id="PF18267"/>
    </source>
</evidence>
<dbReference type="Pfam" id="PF18267">
    <property type="entry name" value="Rubredoxin_C"/>
    <property type="match status" value="1"/>
</dbReference>
<evidence type="ECO:0000256" key="2">
    <source>
        <dbReference type="ARBA" id="ARBA00022630"/>
    </source>
</evidence>
<dbReference type="PATRIC" id="fig|1128398.3.peg.1832"/>
<evidence type="ECO:0000313" key="6">
    <source>
        <dbReference type="EMBL" id="AFS78791.1"/>
    </source>
</evidence>
<name>K0B2D5_GOTA9</name>
<keyword evidence="3" id="KW-0274">FAD</keyword>
<dbReference type="Proteomes" id="UP000006094">
    <property type="component" value="Chromosome"/>
</dbReference>
<dbReference type="InterPro" id="IPR050260">
    <property type="entry name" value="FAD-bd_OxRdtase"/>
</dbReference>
<gene>
    <name evidence="6" type="ordered locus">Curi_c17840</name>
</gene>
<dbReference type="EC" id="1.7.1.-" evidence="6"/>
<evidence type="ECO:0000256" key="3">
    <source>
        <dbReference type="ARBA" id="ARBA00022827"/>
    </source>
</evidence>
<dbReference type="PRINTS" id="PR00368">
    <property type="entry name" value="FADPNR"/>
</dbReference>
<dbReference type="AlphaFoldDB" id="K0B2D5"/>
<dbReference type="KEGG" id="cad:Curi_c17840"/>
<proteinExistence type="predicted"/>
<evidence type="ECO:0000259" key="4">
    <source>
        <dbReference type="Pfam" id="PF07992"/>
    </source>
</evidence>
<dbReference type="HOGENOM" id="CLU_003291_4_4_9"/>
<dbReference type="Gene3D" id="3.30.390.30">
    <property type="match status" value="1"/>
</dbReference>
<evidence type="ECO:0000313" key="7">
    <source>
        <dbReference type="Proteomes" id="UP000006094"/>
    </source>
</evidence>
<feature type="domain" description="NADH-rubredoxin oxidoreductase C-terminal" evidence="5">
    <location>
        <begin position="317"/>
        <end position="382"/>
    </location>
</feature>
<keyword evidence="2" id="KW-0285">Flavoprotein</keyword>
<evidence type="ECO:0000256" key="1">
    <source>
        <dbReference type="ARBA" id="ARBA00001974"/>
    </source>
</evidence>
<dbReference type="OrthoDB" id="9807946at2"/>
<dbReference type="STRING" id="1128398.Curi_c17840"/>
<dbReference type="RefSeq" id="WP_014967927.1">
    <property type="nucleotide sequence ID" value="NC_018664.1"/>
</dbReference>
<dbReference type="PRINTS" id="PR00411">
    <property type="entry name" value="PNDRDTASEI"/>
</dbReference>
<accession>K0B2D5</accession>
<dbReference type="PANTHER" id="PTHR43429">
    <property type="entry name" value="PYRIDINE NUCLEOTIDE-DISULFIDE OXIDOREDUCTASE DOMAIN-CONTAINING"/>
    <property type="match status" value="1"/>
</dbReference>